<feature type="transmembrane region" description="Helical" evidence="1">
    <location>
        <begin position="88"/>
        <end position="109"/>
    </location>
</feature>
<keyword evidence="1" id="KW-1133">Transmembrane helix</keyword>
<sequence>MLFLIPPPIHIKTCMDDRTDSIAVFCVSEGEEWWEWEEWEREEWEREEWESRRQVSGETRRWRAAVVEYHYQMNCAGTQPKCGYWQKIVSSIMSITVSIVVVLLCLLIVSSVMVKKASANTDNLQVTQLAYSSRMTPVQRKPF</sequence>
<evidence type="ECO:0000256" key="1">
    <source>
        <dbReference type="SAM" id="Phobius"/>
    </source>
</evidence>
<evidence type="ECO:0000313" key="2">
    <source>
        <dbReference type="EMBL" id="RDW23123.1"/>
    </source>
</evidence>
<dbReference type="Proteomes" id="UP000256601">
    <property type="component" value="Unassembled WGS sequence"/>
</dbReference>
<reference evidence="2 3" key="1">
    <citation type="submission" date="2018-07" db="EMBL/GenBank/DDBJ databases">
        <title>Draft Genome Assemblies for Five Robust Yarrowia lipolytica Strains Exhibiting High Lipid Production and Pentose Sugar Utilization and Sugar Alcohol Secretion from Undetoxified Lignocellulosic Biomass Hydrolysates.</title>
        <authorList>
            <consortium name="DOE Joint Genome Institute"/>
            <person name="Walker C."/>
            <person name="Ryu S."/>
            <person name="Na H."/>
            <person name="Zane M."/>
            <person name="LaButti K."/>
            <person name="Lipzen A."/>
            <person name="Haridas S."/>
            <person name="Barry K."/>
            <person name="Grigoriev I.V."/>
            <person name="Quarterman J."/>
            <person name="Slininger P."/>
            <person name="Dien B."/>
            <person name="Trinh C.T."/>
        </authorList>
    </citation>
    <scope>NUCLEOTIDE SEQUENCE [LARGE SCALE GENOMIC DNA]</scope>
    <source>
        <strain evidence="2 3">YB392</strain>
    </source>
</reference>
<gene>
    <name evidence="2" type="ORF">B0I71DRAFT_143238</name>
</gene>
<dbReference type="AlphaFoldDB" id="A0A371BYF6"/>
<organism evidence="2 3">
    <name type="scientific">Yarrowia lipolytica</name>
    <name type="common">Candida lipolytica</name>
    <dbReference type="NCBI Taxonomy" id="4952"/>
    <lineage>
        <taxon>Eukaryota</taxon>
        <taxon>Fungi</taxon>
        <taxon>Dikarya</taxon>
        <taxon>Ascomycota</taxon>
        <taxon>Saccharomycotina</taxon>
        <taxon>Dipodascomycetes</taxon>
        <taxon>Dipodascales</taxon>
        <taxon>Dipodascales incertae sedis</taxon>
        <taxon>Yarrowia</taxon>
    </lineage>
</organism>
<proteinExistence type="predicted"/>
<accession>A0A371BYF6</accession>
<keyword evidence="1" id="KW-0472">Membrane</keyword>
<keyword evidence="1" id="KW-0812">Transmembrane</keyword>
<dbReference type="EMBL" id="KZ859111">
    <property type="protein sequence ID" value="RDW23123.1"/>
    <property type="molecule type" value="Genomic_DNA"/>
</dbReference>
<protein>
    <submittedName>
        <fullName evidence="2">Uncharacterized protein</fullName>
    </submittedName>
</protein>
<name>A0A371BYF6_YARLL</name>
<evidence type="ECO:0000313" key="3">
    <source>
        <dbReference type="Proteomes" id="UP000256601"/>
    </source>
</evidence>